<dbReference type="eggNOG" id="COG0457">
    <property type="taxonomic scope" value="Bacteria"/>
</dbReference>
<dbReference type="RefSeq" id="WP_011422378.1">
    <property type="nucleotide sequence ID" value="NC_007760.1"/>
</dbReference>
<accession>Q2IET8</accession>
<feature type="transmembrane region" description="Helical" evidence="1">
    <location>
        <begin position="190"/>
        <end position="214"/>
    </location>
</feature>
<gene>
    <name evidence="2" type="ordered locus">Adeh_3329</name>
</gene>
<organism evidence="2 3">
    <name type="scientific">Anaeromyxobacter dehalogenans (strain 2CP-C)</name>
    <dbReference type="NCBI Taxonomy" id="290397"/>
    <lineage>
        <taxon>Bacteria</taxon>
        <taxon>Pseudomonadati</taxon>
        <taxon>Myxococcota</taxon>
        <taxon>Myxococcia</taxon>
        <taxon>Myxococcales</taxon>
        <taxon>Cystobacterineae</taxon>
        <taxon>Anaeromyxobacteraceae</taxon>
        <taxon>Anaeromyxobacter</taxon>
    </lineage>
</organism>
<dbReference type="AlphaFoldDB" id="Q2IET8"/>
<dbReference type="InterPro" id="IPR006311">
    <property type="entry name" value="TAT_signal"/>
</dbReference>
<evidence type="ECO:0000256" key="1">
    <source>
        <dbReference type="SAM" id="Phobius"/>
    </source>
</evidence>
<keyword evidence="1" id="KW-1133">Transmembrane helix</keyword>
<keyword evidence="1" id="KW-0812">Transmembrane</keyword>
<evidence type="ECO:0000313" key="3">
    <source>
        <dbReference type="Proteomes" id="UP000001935"/>
    </source>
</evidence>
<name>Q2IET8_ANADE</name>
<protein>
    <submittedName>
        <fullName evidence="2">Putative vgr-related protein</fullName>
    </submittedName>
</protein>
<proteinExistence type="predicted"/>
<feature type="transmembrane region" description="Helical" evidence="1">
    <location>
        <begin position="74"/>
        <end position="101"/>
    </location>
</feature>
<reference evidence="2 3" key="1">
    <citation type="submission" date="2006-01" db="EMBL/GenBank/DDBJ databases">
        <title>Complete sequence of Anaeromyxobacter dehalogenans 2CP-C.</title>
        <authorList>
            <consortium name="US DOE Joint Genome Institute"/>
            <person name="Copeland A."/>
            <person name="Lucas S."/>
            <person name="Lapidus A."/>
            <person name="Barry K."/>
            <person name="Detter J.C."/>
            <person name="Glavina T."/>
            <person name="Hammon N."/>
            <person name="Israni S."/>
            <person name="Pitluck S."/>
            <person name="Brettin T."/>
            <person name="Bruce D."/>
            <person name="Han C."/>
            <person name="Tapia R."/>
            <person name="Gilna P."/>
            <person name="Kiss H."/>
            <person name="Schmutz J."/>
            <person name="Larimer F."/>
            <person name="Land M."/>
            <person name="Kyrpides N."/>
            <person name="Anderson I."/>
            <person name="Sanford R.A."/>
            <person name="Ritalahti K.M."/>
            <person name="Thomas H.S."/>
            <person name="Kirby J.R."/>
            <person name="Zhulin I.B."/>
            <person name="Loeffler F.E."/>
            <person name="Richardson P."/>
        </authorList>
    </citation>
    <scope>NUCLEOTIDE SEQUENCE [LARGE SCALE GENOMIC DNA]</scope>
    <source>
        <strain evidence="2 3">2CP-C</strain>
    </source>
</reference>
<feature type="transmembrane region" description="Helical" evidence="1">
    <location>
        <begin position="107"/>
        <end position="133"/>
    </location>
</feature>
<feature type="transmembrane region" description="Helical" evidence="1">
    <location>
        <begin position="145"/>
        <end position="170"/>
    </location>
</feature>
<sequence length="754" mass="75490">MLDLLQALVRRRAVRGAAALLAALGLASGSLPLLDAPGYELAEAGALLAALVLGPWLGFAAAREARARPSPSPAAAAAAAGTAAAGLLLLLLAGALLRAALGPCSALAAAGFFPLLALPSALLAAALGAAAAFLARGRAGPAAALYALAVLAALGAALRGAYAGPAAFAWSPLLGAWPGPLYDEALRVDGRVVLGALDATALAIAVAAAAELALGPRRARRRLAGVLLALAAAAGAVAAARGARAALGLDGSRETVARALGGVREGPRCTLVLPSEKPDAAAAELLAECELHVAEVAGALGIERPPRVTVYVYRSAEEKRRLVGAAGTDFTKPWRAEIHLGDAPLPHPVLRHEVVHAVASALAPGPLRVPARAGVLVSAGLVEGLAVALEVPRGAWTVHEWSRAARDQGRLPDLPAIVGPGGFWTQAPARAYTAAGSFLAFLLARHGPAPVARAYATGDVAAALGRPLPALVDEWQRFLDGVSVPEGLRREAEARLARGSLFARRCAREAAALESAAGAAAAAGRTDAACGLYRRAGALTGSPWAAKARGDALARAGDLAGALDAYAEARAQGGGQGALEGALDAAEADVRWRQGDAAAAAAGWAEALAAGPDRGEARLLSAKLAALRDPRLAPAALPYLLGLGDATLALARTAAAVDAPLAAYLVGRAHWVRGEVAPAAALLARAVAGGLPPGLEAEARAAGGEAACAAGERDAGEQALRAALARAAGGAERERLEAGLRRCAFEAAARPRSR</sequence>
<dbReference type="EMBL" id="CP000251">
    <property type="protein sequence ID" value="ABC83096.1"/>
    <property type="molecule type" value="Genomic_DNA"/>
</dbReference>
<dbReference type="Proteomes" id="UP000001935">
    <property type="component" value="Chromosome"/>
</dbReference>
<dbReference type="PROSITE" id="PS51318">
    <property type="entry name" value="TAT"/>
    <property type="match status" value="1"/>
</dbReference>
<keyword evidence="1" id="KW-0472">Membrane</keyword>
<dbReference type="KEGG" id="ade:Adeh_3329"/>
<feature type="transmembrane region" description="Helical" evidence="1">
    <location>
        <begin position="42"/>
        <end position="62"/>
    </location>
</feature>
<dbReference type="STRING" id="290397.Adeh_3329"/>
<evidence type="ECO:0000313" key="2">
    <source>
        <dbReference type="EMBL" id="ABC83096.1"/>
    </source>
</evidence>
<feature type="transmembrane region" description="Helical" evidence="1">
    <location>
        <begin position="223"/>
        <end position="243"/>
    </location>
</feature>
<dbReference type="OrthoDB" id="1522169at2"/>
<dbReference type="HOGENOM" id="CLU_353317_0_0_7"/>